<keyword evidence="7 9" id="KW-0472">Membrane</keyword>
<feature type="transmembrane region" description="Helical" evidence="9">
    <location>
        <begin position="234"/>
        <end position="255"/>
    </location>
</feature>
<organism evidence="12 13">
    <name type="scientific">Candidatus Hakubella thermalkaliphila</name>
    <dbReference type="NCBI Taxonomy" id="2754717"/>
    <lineage>
        <taxon>Bacteria</taxon>
        <taxon>Bacillati</taxon>
        <taxon>Actinomycetota</taxon>
        <taxon>Actinomycetota incertae sedis</taxon>
        <taxon>Candidatus Hakubellales</taxon>
        <taxon>Candidatus Hakubellaceae</taxon>
        <taxon>Candidatus Hakubella</taxon>
    </lineage>
</organism>
<feature type="transmembrane region" description="Helical" evidence="9">
    <location>
        <begin position="351"/>
        <end position="370"/>
    </location>
</feature>
<feature type="region of interest" description="Disordered" evidence="8">
    <location>
        <begin position="1"/>
        <end position="20"/>
    </location>
</feature>
<evidence type="ECO:0000256" key="4">
    <source>
        <dbReference type="ARBA" id="ARBA00022679"/>
    </source>
</evidence>
<sequence length="578" mass="66211">MSGLTPDSRTGETEPPGSLRSPHIHKTALIFLFLFSTALFFSTVGLISVGRFANPTELDTPFYLKEAIFIREQGGILNFLYLNLTGQYRQANQHPLYLMILSVVTSREFEFYPRAKILTLIIGLAAVLVTFLVAKKNFGGSVAILAIFFLALNQRFVRMSSMVAVEPLLALFILLSWHFIVKGFEREKVWGIAGIFSGLAYLSKGSGFFMAIAFTVSCLWIYGLNCFKKKSFWAYFLAHSATSAPLLVRNLIAFGNPLFNVNNLLLWGNPVDIIFYPQLWKNSPGMIAYFQDHALKEIAQRIFTGLLGQGRLLLESLSYFSQIPIYLVIGACFLTLSGFGLILDQNKKRKIFTAITFLFFFIFFSWYYAATAAQRFLVPLVPLILIYSSLGIKHFLVLLSKYPKSILSAMPGVLAALLLILSVFLLLTHLDINSLHRIDFPEGYLDLYYWLQNNVGKGETYLLGPSLTYNFDWHSRIKGRHLYFPYSDDQEHFRSYLRDNEVDYLVIDEEIYSKKELLKKYIGRVEGEGLKAVGELEGWELVYKDTTGPVNYLIFRIRREFRLVYKDEKLETDQRKQF</sequence>
<dbReference type="GO" id="GO:0016763">
    <property type="term" value="F:pentosyltransferase activity"/>
    <property type="evidence" value="ECO:0007669"/>
    <property type="project" value="TreeGrafter"/>
</dbReference>
<dbReference type="EMBL" id="BLRZ01000025">
    <property type="protein sequence ID" value="GFP29808.1"/>
    <property type="molecule type" value="Genomic_DNA"/>
</dbReference>
<evidence type="ECO:0000256" key="5">
    <source>
        <dbReference type="ARBA" id="ARBA00022692"/>
    </source>
</evidence>
<accession>A0A6V8Q6Y0</accession>
<evidence type="ECO:0000313" key="14">
    <source>
        <dbReference type="Proteomes" id="UP000588083"/>
    </source>
</evidence>
<dbReference type="PANTHER" id="PTHR33908">
    <property type="entry name" value="MANNOSYLTRANSFERASE YKCB-RELATED"/>
    <property type="match status" value="1"/>
</dbReference>
<dbReference type="PANTHER" id="PTHR33908:SF11">
    <property type="entry name" value="MEMBRANE PROTEIN"/>
    <property type="match status" value="1"/>
</dbReference>
<keyword evidence="14" id="KW-1185">Reference proteome</keyword>
<reference evidence="13 14" key="1">
    <citation type="journal article" date="2020" name="Front. Microbiol.">
        <title>Single-cell genomics of novel Actinobacteria with the Wood-Ljungdahl pathway discovered in a serpentinizing system.</title>
        <authorList>
            <person name="Merino N."/>
            <person name="Kawai M."/>
            <person name="Boyd E.S."/>
            <person name="Colman D.R."/>
            <person name="McGlynn S.E."/>
            <person name="Nealson K.H."/>
            <person name="Kurokawa K."/>
            <person name="Hongoh Y."/>
        </authorList>
    </citation>
    <scope>NUCLEOTIDE SEQUENCE [LARGE SCALE GENOMIC DNA]</scope>
    <source>
        <strain evidence="11 14">S34</strain>
        <strain evidence="12 13">S47</strain>
    </source>
</reference>
<feature type="domain" description="Glycosyltransferase RgtA/B/C/D-like" evidence="10">
    <location>
        <begin position="117"/>
        <end position="236"/>
    </location>
</feature>
<dbReference type="Proteomes" id="UP000569018">
    <property type="component" value="Unassembled WGS sequence"/>
</dbReference>
<protein>
    <recommendedName>
        <fullName evidence="10">Glycosyltransferase RgtA/B/C/D-like domain-containing protein</fullName>
    </recommendedName>
</protein>
<feature type="transmembrane region" description="Helical" evidence="9">
    <location>
        <begin position="406"/>
        <end position="427"/>
    </location>
</feature>
<evidence type="ECO:0000256" key="6">
    <source>
        <dbReference type="ARBA" id="ARBA00022989"/>
    </source>
</evidence>
<keyword evidence="4" id="KW-0808">Transferase</keyword>
<proteinExistence type="predicted"/>
<dbReference type="Pfam" id="PF13231">
    <property type="entry name" value="PMT_2"/>
    <property type="match status" value="1"/>
</dbReference>
<dbReference type="InterPro" id="IPR038731">
    <property type="entry name" value="RgtA/B/C-like"/>
</dbReference>
<name>A0A6V8Q6Y0_9ACTN</name>
<keyword evidence="2" id="KW-1003">Cell membrane</keyword>
<comment type="subcellular location">
    <subcellularLocation>
        <location evidence="1">Cell membrane</location>
        <topology evidence="1">Multi-pass membrane protein</topology>
    </subcellularLocation>
</comment>
<comment type="caution">
    <text evidence="12">The sequence shown here is derived from an EMBL/GenBank/DDBJ whole genome shotgun (WGS) entry which is preliminary data.</text>
</comment>
<feature type="transmembrane region" description="Helical" evidence="9">
    <location>
        <begin position="140"/>
        <end position="157"/>
    </location>
</feature>
<evidence type="ECO:0000313" key="12">
    <source>
        <dbReference type="EMBL" id="GFP39126.1"/>
    </source>
</evidence>
<dbReference type="GO" id="GO:0005886">
    <property type="term" value="C:plasma membrane"/>
    <property type="evidence" value="ECO:0007669"/>
    <property type="project" value="UniProtKB-SubCell"/>
</dbReference>
<keyword evidence="6 9" id="KW-1133">Transmembrane helix</keyword>
<evidence type="ECO:0000313" key="11">
    <source>
        <dbReference type="EMBL" id="GFP29808.1"/>
    </source>
</evidence>
<feature type="transmembrane region" description="Helical" evidence="9">
    <location>
        <begin position="28"/>
        <end position="49"/>
    </location>
</feature>
<gene>
    <name evidence="11" type="ORF">HKBW3S34_00729</name>
    <name evidence="12" type="ORF">HKBW3S47_00826</name>
</gene>
<dbReference type="AlphaFoldDB" id="A0A6V8Q6Y0"/>
<evidence type="ECO:0000256" key="1">
    <source>
        <dbReference type="ARBA" id="ARBA00004651"/>
    </source>
</evidence>
<evidence type="ECO:0000256" key="3">
    <source>
        <dbReference type="ARBA" id="ARBA00022676"/>
    </source>
</evidence>
<dbReference type="EMBL" id="BLSD01000032">
    <property type="protein sequence ID" value="GFP39126.1"/>
    <property type="molecule type" value="Genomic_DNA"/>
</dbReference>
<keyword evidence="5 9" id="KW-0812">Transmembrane</keyword>
<feature type="transmembrane region" description="Helical" evidence="9">
    <location>
        <begin position="117"/>
        <end position="134"/>
    </location>
</feature>
<feature type="transmembrane region" description="Helical" evidence="9">
    <location>
        <begin position="376"/>
        <end position="399"/>
    </location>
</feature>
<evidence type="ECO:0000259" key="10">
    <source>
        <dbReference type="Pfam" id="PF13231"/>
    </source>
</evidence>
<feature type="transmembrane region" description="Helical" evidence="9">
    <location>
        <begin position="164"/>
        <end position="181"/>
    </location>
</feature>
<dbReference type="RefSeq" id="WP_176235566.1">
    <property type="nucleotide sequence ID" value="NZ_BLRZ01000025.1"/>
</dbReference>
<feature type="transmembrane region" description="Helical" evidence="9">
    <location>
        <begin position="201"/>
        <end position="222"/>
    </location>
</feature>
<dbReference type="Proteomes" id="UP000588083">
    <property type="component" value="Unassembled WGS sequence"/>
</dbReference>
<keyword evidence="3" id="KW-0328">Glycosyltransferase</keyword>
<feature type="transmembrane region" description="Helical" evidence="9">
    <location>
        <begin position="323"/>
        <end position="344"/>
    </location>
</feature>
<dbReference type="GO" id="GO:0009103">
    <property type="term" value="P:lipopolysaccharide biosynthetic process"/>
    <property type="evidence" value="ECO:0007669"/>
    <property type="project" value="UniProtKB-ARBA"/>
</dbReference>
<evidence type="ECO:0000256" key="2">
    <source>
        <dbReference type="ARBA" id="ARBA00022475"/>
    </source>
</evidence>
<evidence type="ECO:0000256" key="8">
    <source>
        <dbReference type="SAM" id="MobiDB-lite"/>
    </source>
</evidence>
<evidence type="ECO:0000256" key="7">
    <source>
        <dbReference type="ARBA" id="ARBA00023136"/>
    </source>
</evidence>
<evidence type="ECO:0000256" key="9">
    <source>
        <dbReference type="SAM" id="Phobius"/>
    </source>
</evidence>
<dbReference type="InterPro" id="IPR050297">
    <property type="entry name" value="LipidA_mod_glycosyltrf_83"/>
</dbReference>
<evidence type="ECO:0000313" key="13">
    <source>
        <dbReference type="Proteomes" id="UP000569018"/>
    </source>
</evidence>